<accession>A0A9E7F546</accession>
<feature type="region of interest" description="Disordered" evidence="1">
    <location>
        <begin position="25"/>
        <end position="48"/>
    </location>
</feature>
<keyword evidence="3" id="KW-1185">Reference proteome</keyword>
<evidence type="ECO:0000256" key="1">
    <source>
        <dbReference type="SAM" id="MobiDB-lite"/>
    </source>
</evidence>
<organism evidence="2 3">
    <name type="scientific">Musa troglodytarum</name>
    <name type="common">fe'i banana</name>
    <dbReference type="NCBI Taxonomy" id="320322"/>
    <lineage>
        <taxon>Eukaryota</taxon>
        <taxon>Viridiplantae</taxon>
        <taxon>Streptophyta</taxon>
        <taxon>Embryophyta</taxon>
        <taxon>Tracheophyta</taxon>
        <taxon>Spermatophyta</taxon>
        <taxon>Magnoliopsida</taxon>
        <taxon>Liliopsida</taxon>
        <taxon>Zingiberales</taxon>
        <taxon>Musaceae</taxon>
        <taxon>Musa</taxon>
    </lineage>
</organism>
<dbReference type="OrthoDB" id="676979at2759"/>
<reference evidence="2" key="1">
    <citation type="submission" date="2022-05" db="EMBL/GenBank/DDBJ databases">
        <title>The Musa troglodytarum L. genome provides insights into the mechanism of non-climacteric behaviour and enrichment of carotenoids.</title>
        <authorList>
            <person name="Wang J."/>
        </authorList>
    </citation>
    <scope>NUCLEOTIDE SEQUENCE</scope>
    <source>
        <tissue evidence="2">Leaf</tissue>
    </source>
</reference>
<protein>
    <submittedName>
        <fullName evidence="2">Pollen-specific leucine-rich repeat extensin-like protein</fullName>
    </submittedName>
</protein>
<dbReference type="Proteomes" id="UP001055439">
    <property type="component" value="Chromosome 2"/>
</dbReference>
<name>A0A9E7F546_9LILI</name>
<sequence>MLLPMSTLTTLILQGTSPWSLASLSTSPSSTSTPIVSTTSSPKASLVSNSSTSSMLVTIALSACSRTLPFACYRLSTLIFGSTTSREHCCRRSSTRSSTPYS</sequence>
<gene>
    <name evidence="2" type="ORF">MUK42_11814</name>
</gene>
<dbReference type="EMBL" id="CP097504">
    <property type="protein sequence ID" value="URD88826.1"/>
    <property type="molecule type" value="Genomic_DNA"/>
</dbReference>
<evidence type="ECO:0000313" key="3">
    <source>
        <dbReference type="Proteomes" id="UP001055439"/>
    </source>
</evidence>
<evidence type="ECO:0000313" key="2">
    <source>
        <dbReference type="EMBL" id="URD88826.1"/>
    </source>
</evidence>
<proteinExistence type="predicted"/>
<dbReference type="AlphaFoldDB" id="A0A9E7F546"/>